<dbReference type="PANTHER" id="PTHR39210">
    <property type="entry name" value="HEPARIN-SULFATE LYASE"/>
    <property type="match status" value="1"/>
</dbReference>
<feature type="domain" description="Heparin-sulfate lyase N-terminal" evidence="2">
    <location>
        <begin position="33"/>
        <end position="239"/>
    </location>
</feature>
<accession>X0X5Y9</accession>
<feature type="non-terminal residue" evidence="3">
    <location>
        <position position="243"/>
    </location>
</feature>
<comment type="caution">
    <text evidence="3">The sequence shown here is derived from an EMBL/GenBank/DDBJ whole genome shotgun (WGS) entry which is preliminary data.</text>
</comment>
<dbReference type="InterPro" id="IPR008929">
    <property type="entry name" value="Chondroitin_lyas"/>
</dbReference>
<proteinExistence type="predicted"/>
<name>X0X5Y9_9ZZZZ</name>
<evidence type="ECO:0000259" key="2">
    <source>
        <dbReference type="Pfam" id="PF16889"/>
    </source>
</evidence>
<evidence type="ECO:0000256" key="1">
    <source>
        <dbReference type="SAM" id="MobiDB-lite"/>
    </source>
</evidence>
<protein>
    <recommendedName>
        <fullName evidence="2">Heparin-sulfate lyase N-terminal domain-containing protein</fullName>
    </recommendedName>
</protein>
<gene>
    <name evidence="3" type="ORF">S01H1_67439</name>
</gene>
<evidence type="ECO:0000313" key="3">
    <source>
        <dbReference type="EMBL" id="GAG38634.1"/>
    </source>
</evidence>
<dbReference type="Gene3D" id="1.50.10.100">
    <property type="entry name" value="Chondroitin AC/alginate lyase"/>
    <property type="match status" value="1"/>
</dbReference>
<feature type="region of interest" description="Disordered" evidence="1">
    <location>
        <begin position="1"/>
        <end position="25"/>
    </location>
</feature>
<dbReference type="AlphaFoldDB" id="X0X5Y9"/>
<dbReference type="InterPro" id="IPR031680">
    <property type="entry name" value="Hepar_II_III_N"/>
</dbReference>
<organism evidence="3">
    <name type="scientific">marine sediment metagenome</name>
    <dbReference type="NCBI Taxonomy" id="412755"/>
    <lineage>
        <taxon>unclassified sequences</taxon>
        <taxon>metagenomes</taxon>
        <taxon>ecological metagenomes</taxon>
    </lineage>
</organism>
<dbReference type="SUPFAM" id="SSF48230">
    <property type="entry name" value="Chondroitin AC/alginate lyase"/>
    <property type="match status" value="1"/>
</dbReference>
<dbReference type="Pfam" id="PF16889">
    <property type="entry name" value="Hepar_II_III_N"/>
    <property type="match status" value="1"/>
</dbReference>
<dbReference type="PANTHER" id="PTHR39210:SF1">
    <property type="entry name" value="HEPARIN-SULFATE LYASE"/>
    <property type="match status" value="1"/>
</dbReference>
<dbReference type="EMBL" id="BARS01044665">
    <property type="protein sequence ID" value="GAG38634.1"/>
    <property type="molecule type" value="Genomic_DNA"/>
</dbReference>
<reference evidence="3" key="1">
    <citation type="journal article" date="2014" name="Front. Microbiol.">
        <title>High frequency of phylogenetically diverse reductive dehalogenase-homologous genes in deep subseafloor sedimentary metagenomes.</title>
        <authorList>
            <person name="Kawai M."/>
            <person name="Futagami T."/>
            <person name="Toyoda A."/>
            <person name="Takaki Y."/>
            <person name="Nishi S."/>
            <person name="Hori S."/>
            <person name="Arai W."/>
            <person name="Tsubouchi T."/>
            <person name="Morono Y."/>
            <person name="Uchiyama I."/>
            <person name="Ito T."/>
            <person name="Fujiyama A."/>
            <person name="Inagaki F."/>
            <person name="Takami H."/>
        </authorList>
    </citation>
    <scope>NUCLEOTIDE SEQUENCE</scope>
    <source>
        <strain evidence="3">Expedition CK06-06</strain>
    </source>
</reference>
<sequence length="243" mass="27434">MSGIIEQLRQRRQTDPGMFPESPAGKWAQTAQAADAAEAALDGVVMFYGDKPIRTGRRDIDWSGSHRKHQEWRAQLNRFMMLYPLCAGYRNTKDEKYARAARDYIEDWLDAHQPYPTQPDMPRPAPGDSTLNMAVRLGSTRHPGWLMALVDLDDSGAFDEAFVERVVSSMVWQLDWLAMNLPAGANWRIAALDCLFSQAFRLPERFGKHLSGAVDGLNTEFATQILPDGAHLERSAGYNDWMC</sequence>